<accession>A0A1F5V825</accession>
<gene>
    <name evidence="3" type="ORF">A2Y62_03780</name>
</gene>
<sequence length="387" mass="42599">MAQFELPRILELLLKTHKSISDINFSVGRPPQVTIDGSLNPVAIKGLEMLSPFHTEAISLNMIGKNKMAMRALIEHGSADLSYSLPGITRFRVNIFSQRGTYSIVLRVIPAGIPTIDALNLPPVLHSIQNEKTGLVLVTGPTGSGKSTTLAAILNEINENKAYHIITIEDPIEYLHRHKKSTINQRELGGDTPNFAVALRASLRQAPNVILVGEMRDLETTEIALEAAETGHLVLSTLHTIDAARTVDRIIGLYPKGDERQIRMRLSQTFKYIISQRLIPKKGGGRIAVIEVLKSNQRTREYILEGEKSGKSLTDAMIDGSLEGMQTFDSVLINLIINNIITKEVGVSYATNPGNLMLRLDGLGDGDEFRKPAVAKETKESVPDWLE</sequence>
<dbReference type="InterPro" id="IPR001482">
    <property type="entry name" value="T2SS/T4SS_dom"/>
</dbReference>
<evidence type="ECO:0000256" key="1">
    <source>
        <dbReference type="ARBA" id="ARBA00006611"/>
    </source>
</evidence>
<evidence type="ECO:0000259" key="2">
    <source>
        <dbReference type="SMART" id="SM00382"/>
    </source>
</evidence>
<dbReference type="GO" id="GO:0005524">
    <property type="term" value="F:ATP binding"/>
    <property type="evidence" value="ECO:0007669"/>
    <property type="project" value="InterPro"/>
</dbReference>
<dbReference type="STRING" id="1817863.A2Y62_03780"/>
<dbReference type="CDD" id="cd01131">
    <property type="entry name" value="PilT"/>
    <property type="match status" value="1"/>
</dbReference>
<reference evidence="3 4" key="1">
    <citation type="journal article" date="2016" name="Nat. Commun.">
        <title>Thousands of microbial genomes shed light on interconnected biogeochemical processes in an aquifer system.</title>
        <authorList>
            <person name="Anantharaman K."/>
            <person name="Brown C.T."/>
            <person name="Hug L.A."/>
            <person name="Sharon I."/>
            <person name="Castelle C.J."/>
            <person name="Probst A.J."/>
            <person name="Thomas B.C."/>
            <person name="Singh A."/>
            <person name="Wilkins M.J."/>
            <person name="Karaoz U."/>
            <person name="Brodie E.L."/>
            <person name="Williams K.H."/>
            <person name="Hubbard S.S."/>
            <person name="Banfield J.F."/>
        </authorList>
    </citation>
    <scope>NUCLEOTIDE SEQUENCE [LARGE SCALE GENOMIC DNA]</scope>
</reference>
<dbReference type="InterPro" id="IPR050921">
    <property type="entry name" value="T4SS_GSP_E_ATPase"/>
</dbReference>
<dbReference type="InterPro" id="IPR003593">
    <property type="entry name" value="AAA+_ATPase"/>
</dbReference>
<dbReference type="Proteomes" id="UP000178943">
    <property type="component" value="Unassembled WGS sequence"/>
</dbReference>
<dbReference type="Gene3D" id="3.40.50.300">
    <property type="entry name" value="P-loop containing nucleotide triphosphate hydrolases"/>
    <property type="match status" value="1"/>
</dbReference>
<dbReference type="GO" id="GO:0016887">
    <property type="term" value="F:ATP hydrolysis activity"/>
    <property type="evidence" value="ECO:0007669"/>
    <property type="project" value="InterPro"/>
</dbReference>
<protein>
    <submittedName>
        <fullName evidence="3">Twitching motility protein</fullName>
    </submittedName>
</protein>
<evidence type="ECO:0000313" key="4">
    <source>
        <dbReference type="Proteomes" id="UP000178943"/>
    </source>
</evidence>
<dbReference type="SMART" id="SM00382">
    <property type="entry name" value="AAA"/>
    <property type="match status" value="1"/>
</dbReference>
<dbReference type="InterPro" id="IPR006321">
    <property type="entry name" value="PilT/PilU"/>
</dbReference>
<dbReference type="PANTHER" id="PTHR30486">
    <property type="entry name" value="TWITCHING MOTILITY PROTEIN PILT"/>
    <property type="match status" value="1"/>
</dbReference>
<dbReference type="PANTHER" id="PTHR30486:SF16">
    <property type="entry name" value="TWITCHING MOTILITY PROTEIN PILT"/>
    <property type="match status" value="1"/>
</dbReference>
<comment type="similarity">
    <text evidence="1">Belongs to the GSP E family.</text>
</comment>
<name>A0A1F5V825_9BACT</name>
<organism evidence="3 4">
    <name type="scientific">Candidatus Fischerbacteria bacterium RBG_13_37_8</name>
    <dbReference type="NCBI Taxonomy" id="1817863"/>
    <lineage>
        <taxon>Bacteria</taxon>
        <taxon>Candidatus Fischeribacteriota</taxon>
    </lineage>
</organism>
<dbReference type="InterPro" id="IPR027417">
    <property type="entry name" value="P-loop_NTPase"/>
</dbReference>
<evidence type="ECO:0000313" key="3">
    <source>
        <dbReference type="EMBL" id="OGF59566.1"/>
    </source>
</evidence>
<dbReference type="NCBIfam" id="TIGR01420">
    <property type="entry name" value="pilT_fam"/>
    <property type="match status" value="1"/>
</dbReference>
<dbReference type="EMBL" id="MFGW01000210">
    <property type="protein sequence ID" value="OGF59566.1"/>
    <property type="molecule type" value="Genomic_DNA"/>
</dbReference>
<proteinExistence type="inferred from homology"/>
<comment type="caution">
    <text evidence="3">The sequence shown here is derived from an EMBL/GenBank/DDBJ whole genome shotgun (WGS) entry which is preliminary data.</text>
</comment>
<dbReference type="SUPFAM" id="SSF52540">
    <property type="entry name" value="P-loop containing nucleoside triphosphate hydrolases"/>
    <property type="match status" value="1"/>
</dbReference>
<dbReference type="AlphaFoldDB" id="A0A1F5V825"/>
<dbReference type="Pfam" id="PF00437">
    <property type="entry name" value="T2SSE"/>
    <property type="match status" value="1"/>
</dbReference>
<dbReference type="Gene3D" id="3.30.450.90">
    <property type="match status" value="1"/>
</dbReference>
<feature type="domain" description="AAA+ ATPase" evidence="2">
    <location>
        <begin position="132"/>
        <end position="258"/>
    </location>
</feature>